<comment type="caution">
    <text evidence="2">The sequence shown here is derived from an EMBL/GenBank/DDBJ whole genome shotgun (WGS) entry which is preliminary data.</text>
</comment>
<feature type="region of interest" description="Disordered" evidence="1">
    <location>
        <begin position="1"/>
        <end position="52"/>
    </location>
</feature>
<dbReference type="AlphaFoldDB" id="A0A2R5G9V2"/>
<feature type="compositionally biased region" description="Basic residues" evidence="1">
    <location>
        <begin position="1"/>
        <end position="20"/>
    </location>
</feature>
<gene>
    <name evidence="2" type="ORF">FCC1311_089801</name>
</gene>
<organism evidence="2 3">
    <name type="scientific">Hondaea fermentalgiana</name>
    <dbReference type="NCBI Taxonomy" id="2315210"/>
    <lineage>
        <taxon>Eukaryota</taxon>
        <taxon>Sar</taxon>
        <taxon>Stramenopiles</taxon>
        <taxon>Bigyra</taxon>
        <taxon>Labyrinthulomycetes</taxon>
        <taxon>Thraustochytrida</taxon>
        <taxon>Thraustochytriidae</taxon>
        <taxon>Hondaea</taxon>
    </lineage>
</organism>
<reference evidence="2 3" key="1">
    <citation type="submission" date="2017-12" db="EMBL/GenBank/DDBJ databases">
        <title>Sequencing, de novo assembly and annotation of complete genome of a new Thraustochytrid species, strain FCC1311.</title>
        <authorList>
            <person name="Sedici K."/>
            <person name="Godart F."/>
            <person name="Aiese Cigliano R."/>
            <person name="Sanseverino W."/>
            <person name="Barakat M."/>
            <person name="Ortet P."/>
            <person name="Marechal E."/>
            <person name="Cagnac O."/>
            <person name="Amato A."/>
        </authorList>
    </citation>
    <scope>NUCLEOTIDE SEQUENCE [LARGE SCALE GENOMIC DNA]</scope>
</reference>
<evidence type="ECO:0000313" key="3">
    <source>
        <dbReference type="Proteomes" id="UP000241890"/>
    </source>
</evidence>
<feature type="region of interest" description="Disordered" evidence="1">
    <location>
        <begin position="101"/>
        <end position="135"/>
    </location>
</feature>
<evidence type="ECO:0000256" key="1">
    <source>
        <dbReference type="SAM" id="MobiDB-lite"/>
    </source>
</evidence>
<evidence type="ECO:0000313" key="2">
    <source>
        <dbReference type="EMBL" id="GBG27089.1"/>
    </source>
</evidence>
<name>A0A2R5G9V2_9STRA</name>
<dbReference type="EMBL" id="BEYU01000027">
    <property type="protein sequence ID" value="GBG27089.1"/>
    <property type="molecule type" value="Genomic_DNA"/>
</dbReference>
<feature type="compositionally biased region" description="Basic residues" evidence="1">
    <location>
        <begin position="123"/>
        <end position="135"/>
    </location>
</feature>
<protein>
    <submittedName>
        <fullName evidence="2">Fatty acid-binding protein, liver</fullName>
    </submittedName>
</protein>
<sequence>MVSIRKSLRASVRRNKSRGANKRDAKLEEEEEQPMLVKSESFARREKSGRSIVEPRLLTKKKSSPGGRISLPRLRMSQRGGLFGFVEGGLIDAIVEDEEDYEEQNLDSQNLGTGSRPNPTKVRGARTKQATKARPKASILVQVAKPRVEAQNPFSGTWVSERVDDEENFLQELEVSSRFSKLALKYAGSQQQTLEIDQEGNEFTIVSINDRREVMHKFTIGIEFYSENEKGEATTCSATWARGKVNGELIVRSKVDARSPSGGEHGTRLTRREILSSGQLLEEVRDEKSDKIISNRVYSRSD</sequence>
<dbReference type="SUPFAM" id="SSF50814">
    <property type="entry name" value="Lipocalins"/>
    <property type="match status" value="1"/>
</dbReference>
<keyword evidence="3" id="KW-1185">Reference proteome</keyword>
<dbReference type="OrthoDB" id="8501868at2759"/>
<dbReference type="Gene3D" id="2.40.128.20">
    <property type="match status" value="1"/>
</dbReference>
<proteinExistence type="predicted"/>
<dbReference type="InParanoid" id="A0A2R5G9V2"/>
<accession>A0A2R5G9V2</accession>
<dbReference type="Proteomes" id="UP000241890">
    <property type="component" value="Unassembled WGS sequence"/>
</dbReference>
<feature type="compositionally biased region" description="Polar residues" evidence="1">
    <location>
        <begin position="106"/>
        <end position="118"/>
    </location>
</feature>
<dbReference type="InterPro" id="IPR012674">
    <property type="entry name" value="Calycin"/>
</dbReference>